<evidence type="ECO:0000256" key="7">
    <source>
        <dbReference type="SAM" id="MobiDB-lite"/>
    </source>
</evidence>
<evidence type="ECO:0000256" key="3">
    <source>
        <dbReference type="ARBA" id="ARBA00022692"/>
    </source>
</evidence>
<keyword evidence="5" id="KW-0472">Membrane</keyword>
<feature type="chain" id="PRO_5004727212" description="Bacterial surface antigen (D15) domain-containing protein" evidence="8">
    <location>
        <begin position="19"/>
        <end position="704"/>
    </location>
</feature>
<dbReference type="InterPro" id="IPR039910">
    <property type="entry name" value="D15-like"/>
</dbReference>
<evidence type="ECO:0000313" key="11">
    <source>
        <dbReference type="Proteomes" id="UP000017837"/>
    </source>
</evidence>
<comment type="caution">
    <text evidence="10">The sequence shown here is derived from an EMBL/GenBank/DDBJ whole genome shotgun (WGS) entry which is preliminary data.</text>
</comment>
<dbReference type="InterPro" id="IPR000184">
    <property type="entry name" value="Bac_surfAg_D15"/>
</dbReference>
<evidence type="ECO:0000256" key="5">
    <source>
        <dbReference type="ARBA" id="ARBA00023136"/>
    </source>
</evidence>
<dbReference type="GO" id="GO:0019867">
    <property type="term" value="C:outer membrane"/>
    <property type="evidence" value="ECO:0007669"/>
    <property type="project" value="InterPro"/>
</dbReference>
<dbReference type="PATRIC" id="fig|1121022.4.peg.232"/>
<evidence type="ECO:0000256" key="2">
    <source>
        <dbReference type="ARBA" id="ARBA00022452"/>
    </source>
</evidence>
<evidence type="ECO:0000256" key="6">
    <source>
        <dbReference type="ARBA" id="ARBA00023237"/>
    </source>
</evidence>
<keyword evidence="6" id="KW-0998">Cell outer membrane</keyword>
<keyword evidence="11" id="KW-1185">Reference proteome</keyword>
<dbReference type="Gene3D" id="2.40.160.50">
    <property type="entry name" value="membrane protein fhac: a member of the omp85/tpsb transporter family"/>
    <property type="match status" value="1"/>
</dbReference>
<dbReference type="PANTHER" id="PTHR12815:SF47">
    <property type="entry name" value="TRANSLOCATION AND ASSEMBLY MODULE SUBUNIT TAMA"/>
    <property type="match status" value="1"/>
</dbReference>
<dbReference type="eggNOG" id="COG0729">
    <property type="taxonomic scope" value="Bacteria"/>
</dbReference>
<gene>
    <name evidence="10" type="ORF">ABENE_01180</name>
</gene>
<dbReference type="STRING" id="1121022.GCA_000376105_02517"/>
<name>V4PKF4_9CAUL</name>
<dbReference type="PANTHER" id="PTHR12815">
    <property type="entry name" value="SORTING AND ASSEMBLY MACHINERY SAMM50 PROTEIN FAMILY MEMBER"/>
    <property type="match status" value="1"/>
</dbReference>
<dbReference type="Gene3D" id="3.10.20.310">
    <property type="entry name" value="membrane protein fhac"/>
    <property type="match status" value="1"/>
</dbReference>
<feature type="region of interest" description="Disordered" evidence="7">
    <location>
        <begin position="62"/>
        <end position="88"/>
    </location>
</feature>
<protein>
    <recommendedName>
        <fullName evidence="9">Bacterial surface antigen (D15) domain-containing protein</fullName>
    </recommendedName>
</protein>
<keyword evidence="4 8" id="KW-0732">Signal</keyword>
<keyword evidence="2" id="KW-1134">Transmembrane beta strand</keyword>
<comment type="subcellular location">
    <subcellularLocation>
        <location evidence="1">Membrane</location>
    </subcellularLocation>
</comment>
<feature type="compositionally biased region" description="Low complexity" evidence="7">
    <location>
        <begin position="62"/>
        <end position="80"/>
    </location>
</feature>
<evidence type="ECO:0000313" key="10">
    <source>
        <dbReference type="EMBL" id="ESQ94462.1"/>
    </source>
</evidence>
<evidence type="ECO:0000256" key="4">
    <source>
        <dbReference type="ARBA" id="ARBA00022729"/>
    </source>
</evidence>
<dbReference type="AlphaFoldDB" id="V4PKF4"/>
<dbReference type="EMBL" id="AWGB01000003">
    <property type="protein sequence ID" value="ESQ94462.1"/>
    <property type="molecule type" value="Genomic_DNA"/>
</dbReference>
<organism evidence="10 11">
    <name type="scientific">Asticcacaulis benevestitus DSM 16100 = ATCC BAA-896</name>
    <dbReference type="NCBI Taxonomy" id="1121022"/>
    <lineage>
        <taxon>Bacteria</taxon>
        <taxon>Pseudomonadati</taxon>
        <taxon>Pseudomonadota</taxon>
        <taxon>Alphaproteobacteria</taxon>
        <taxon>Caulobacterales</taxon>
        <taxon>Caulobacteraceae</taxon>
        <taxon>Asticcacaulis</taxon>
    </lineage>
</organism>
<accession>V4PKF4</accession>
<evidence type="ECO:0000256" key="1">
    <source>
        <dbReference type="ARBA" id="ARBA00004370"/>
    </source>
</evidence>
<sequence length="704" mass="74997">MPVTVSVVALLMCVPVQAQTIAPVAPKAQSAPEDTPIINDADFDAALPPLEETVAPALPVQPEAAPVPDAPTPDTTIATETPEDALPPVTATEDTELDAPLPALAGYDVQPNTTLVTEDVLPEIRYATVVDGLHEVALNDEFKKLSSLQTGKGKAVNVTMVRARATEDEALILRLLKSEGYYDGTVTTTVTTPTDKSGTSLPNGTVQVHITVVPGPAYRFGLIMANANPTLPPDLIRNALPLKTGDQIIATQVLAAEANVSVVMQQSGYPFSKVGTRDILLDGAKLTGDYTLEVDTGNRSRFGGFKSDGREAFGADHVAVMTRFRKGDLYDNRQVDDLREALVATGLFRSVAVEPVATGTFGEDGTEYVDLLVHQQKGPARTLAAEVGYGTGEGFTATASWQNRNLFPPEGALIVTGALGTKTQDLTTTFRRSNAKKRDRTFQLSASAGHNVYDSYEAYTVGFSGLVSRVSTPLWQKVWTWSYGFDITASKEATSGLKDFLGEADSFYVAALPTKLAYDRSDSLLNPATGYRASAEVTPQISLSGGGSSVRTILDASYYHPMGAKAVIAARTRLGFVVGGNLEDIAPSRRLYAGGGGSVRGYGYQQLGPKDDTLDPTGGLSLFEASVEYRYRFGDLGIVPFIDIGQAYTSTTPSFKDLRVGVGIGARMYTNFGPIRIDIATPVKRNKEAGEPLIALYVGIGQAF</sequence>
<reference evidence="10 11" key="1">
    <citation type="journal article" date="2014" name="Nature">
        <title>Sequential evolution of bacterial morphology by co-option of a developmental regulator.</title>
        <authorList>
            <person name="Jiang C."/>
            <person name="Brown P.J."/>
            <person name="Ducret A."/>
            <person name="Brun Y.V."/>
        </authorList>
    </citation>
    <scope>NUCLEOTIDE SEQUENCE [LARGE SCALE GENOMIC DNA]</scope>
    <source>
        <strain evidence="10 11">DSM 16100</strain>
    </source>
</reference>
<dbReference type="Pfam" id="PF01103">
    <property type="entry name" value="Omp85"/>
    <property type="match status" value="1"/>
</dbReference>
<keyword evidence="3" id="KW-0812">Transmembrane</keyword>
<evidence type="ECO:0000256" key="8">
    <source>
        <dbReference type="SAM" id="SignalP"/>
    </source>
</evidence>
<feature type="domain" description="Bacterial surface antigen (D15)" evidence="9">
    <location>
        <begin position="415"/>
        <end position="704"/>
    </location>
</feature>
<feature type="signal peptide" evidence="8">
    <location>
        <begin position="1"/>
        <end position="18"/>
    </location>
</feature>
<dbReference type="Proteomes" id="UP000017837">
    <property type="component" value="Unassembled WGS sequence"/>
</dbReference>
<evidence type="ECO:0000259" key="9">
    <source>
        <dbReference type="Pfam" id="PF01103"/>
    </source>
</evidence>
<proteinExistence type="predicted"/>